<keyword evidence="2" id="KW-1185">Reference proteome</keyword>
<evidence type="ECO:0000313" key="2">
    <source>
        <dbReference type="Proteomes" id="UP000805193"/>
    </source>
</evidence>
<reference evidence="1 2" key="1">
    <citation type="journal article" date="2020" name="Cell">
        <title>Large-Scale Comparative Analyses of Tick Genomes Elucidate Their Genetic Diversity and Vector Capacities.</title>
        <authorList>
            <consortium name="Tick Genome and Microbiome Consortium (TIGMIC)"/>
            <person name="Jia N."/>
            <person name="Wang J."/>
            <person name="Shi W."/>
            <person name="Du L."/>
            <person name="Sun Y."/>
            <person name="Zhan W."/>
            <person name="Jiang J.F."/>
            <person name="Wang Q."/>
            <person name="Zhang B."/>
            <person name="Ji P."/>
            <person name="Bell-Sakyi L."/>
            <person name="Cui X.M."/>
            <person name="Yuan T.T."/>
            <person name="Jiang B.G."/>
            <person name="Yang W.F."/>
            <person name="Lam T.T."/>
            <person name="Chang Q.C."/>
            <person name="Ding S.J."/>
            <person name="Wang X.J."/>
            <person name="Zhu J.G."/>
            <person name="Ruan X.D."/>
            <person name="Zhao L."/>
            <person name="Wei J.T."/>
            <person name="Ye R.Z."/>
            <person name="Que T.C."/>
            <person name="Du C.H."/>
            <person name="Zhou Y.H."/>
            <person name="Cheng J.X."/>
            <person name="Dai P.F."/>
            <person name="Guo W.B."/>
            <person name="Han X.H."/>
            <person name="Huang E.J."/>
            <person name="Li L.F."/>
            <person name="Wei W."/>
            <person name="Gao Y.C."/>
            <person name="Liu J.Z."/>
            <person name="Shao H.Z."/>
            <person name="Wang X."/>
            <person name="Wang C.C."/>
            <person name="Yang T.C."/>
            <person name="Huo Q.B."/>
            <person name="Li W."/>
            <person name="Chen H.Y."/>
            <person name="Chen S.E."/>
            <person name="Zhou L.G."/>
            <person name="Ni X.B."/>
            <person name="Tian J.H."/>
            <person name="Sheng Y."/>
            <person name="Liu T."/>
            <person name="Pan Y.S."/>
            <person name="Xia L.Y."/>
            <person name="Li J."/>
            <person name="Zhao F."/>
            <person name="Cao W.C."/>
        </authorList>
    </citation>
    <scope>NUCLEOTIDE SEQUENCE [LARGE SCALE GENOMIC DNA]</scope>
    <source>
        <strain evidence="1">Iper-2018</strain>
    </source>
</reference>
<protein>
    <submittedName>
        <fullName evidence="1">Uncharacterized protein</fullName>
    </submittedName>
</protein>
<proteinExistence type="predicted"/>
<gene>
    <name evidence="1" type="ORF">HPB47_028059</name>
</gene>
<organism evidence="1 2">
    <name type="scientific">Ixodes persulcatus</name>
    <name type="common">Taiga tick</name>
    <dbReference type="NCBI Taxonomy" id="34615"/>
    <lineage>
        <taxon>Eukaryota</taxon>
        <taxon>Metazoa</taxon>
        <taxon>Ecdysozoa</taxon>
        <taxon>Arthropoda</taxon>
        <taxon>Chelicerata</taxon>
        <taxon>Arachnida</taxon>
        <taxon>Acari</taxon>
        <taxon>Parasitiformes</taxon>
        <taxon>Ixodida</taxon>
        <taxon>Ixodoidea</taxon>
        <taxon>Ixodidae</taxon>
        <taxon>Ixodinae</taxon>
        <taxon>Ixodes</taxon>
    </lineage>
</organism>
<sequence>MRAFQCHGGWQENGKNYLITGLKGSKAKFCFVFSEGEKMTQLSGLHDTCRRTVLPGVTGNLTFNISAAAERRCVHSEGTVCDAHCGVCVLAVADPIAVTNHPPDDPVQVLPRSTPTLHWHPDRPLILPCLLLEFSSNRRLVRWNDRARRTRNSFTPSSTIGCRFLLSPHFCNDIPDMTQQQDCRLFLDHLEVIGVLGHIMITVLLYQPPSLMEWQLYPD</sequence>
<dbReference type="Proteomes" id="UP000805193">
    <property type="component" value="Unassembled WGS sequence"/>
</dbReference>
<comment type="caution">
    <text evidence="1">The sequence shown here is derived from an EMBL/GenBank/DDBJ whole genome shotgun (WGS) entry which is preliminary data.</text>
</comment>
<name>A0AC60PUH0_IXOPE</name>
<accession>A0AC60PUH0</accession>
<dbReference type="EMBL" id="JABSTQ010009944">
    <property type="protein sequence ID" value="KAG0424728.1"/>
    <property type="molecule type" value="Genomic_DNA"/>
</dbReference>
<evidence type="ECO:0000313" key="1">
    <source>
        <dbReference type="EMBL" id="KAG0424728.1"/>
    </source>
</evidence>